<keyword evidence="3 14" id="KW-0813">Transport</keyword>
<keyword evidence="4 14" id="KW-1134">Transmembrane beta strand</keyword>
<proteinExistence type="inferred from homology"/>
<dbReference type="InterPro" id="IPR010105">
    <property type="entry name" value="TonB_sidphr_rcpt"/>
</dbReference>
<dbReference type="GO" id="GO:0038023">
    <property type="term" value="F:signaling receptor activity"/>
    <property type="evidence" value="ECO:0007669"/>
    <property type="project" value="InterPro"/>
</dbReference>
<dbReference type="FunFam" id="2.170.130.10:FF:000010">
    <property type="entry name" value="Ferripyoverdine receptor"/>
    <property type="match status" value="1"/>
</dbReference>
<evidence type="ECO:0000256" key="12">
    <source>
        <dbReference type="ARBA" id="ARBA00023170"/>
    </source>
</evidence>
<name>A0A6M8FHK7_9GAMM</name>
<keyword evidence="6 14" id="KW-0812">Transmembrane</keyword>
<evidence type="ECO:0000256" key="14">
    <source>
        <dbReference type="PROSITE-ProRule" id="PRU01360"/>
    </source>
</evidence>
<gene>
    <name evidence="19" type="ORF">HNE05_13095</name>
</gene>
<comment type="similarity">
    <text evidence="2 14 15">Belongs to the TonB-dependent receptor family.</text>
</comment>
<evidence type="ECO:0000256" key="1">
    <source>
        <dbReference type="ARBA" id="ARBA00004571"/>
    </source>
</evidence>
<evidence type="ECO:0000256" key="13">
    <source>
        <dbReference type="ARBA" id="ARBA00023237"/>
    </source>
</evidence>
<dbReference type="InterPro" id="IPR036942">
    <property type="entry name" value="Beta-barrel_TonB_sf"/>
</dbReference>
<evidence type="ECO:0000259" key="18">
    <source>
        <dbReference type="Pfam" id="PF07715"/>
    </source>
</evidence>
<dbReference type="PANTHER" id="PTHR32552:SF74">
    <property type="entry name" value="HYDROXAMATE SIDEROPHORE RECEPTOR FHUE"/>
    <property type="match status" value="1"/>
</dbReference>
<evidence type="ECO:0000313" key="19">
    <source>
        <dbReference type="EMBL" id="QKE64247.1"/>
    </source>
</evidence>
<dbReference type="NCBIfam" id="TIGR01783">
    <property type="entry name" value="TonB-siderophor"/>
    <property type="match status" value="1"/>
</dbReference>
<dbReference type="Proteomes" id="UP000501379">
    <property type="component" value="Chromosome"/>
</dbReference>
<dbReference type="GO" id="GO:0015344">
    <property type="term" value="F:siderophore uptake transmembrane transporter activity"/>
    <property type="evidence" value="ECO:0007669"/>
    <property type="project" value="TreeGrafter"/>
</dbReference>
<keyword evidence="5" id="KW-0410">Iron transport</keyword>
<keyword evidence="11 14" id="KW-0472">Membrane</keyword>
<evidence type="ECO:0000259" key="17">
    <source>
        <dbReference type="Pfam" id="PF00593"/>
    </source>
</evidence>
<accession>A0A6M8FHK7</accession>
<dbReference type="EMBL" id="CP053697">
    <property type="protein sequence ID" value="QKE64247.1"/>
    <property type="molecule type" value="Genomic_DNA"/>
</dbReference>
<dbReference type="SUPFAM" id="SSF56935">
    <property type="entry name" value="Porins"/>
    <property type="match status" value="1"/>
</dbReference>
<dbReference type="Gene3D" id="2.40.170.20">
    <property type="entry name" value="TonB-dependent receptor, beta-barrel domain"/>
    <property type="match status" value="1"/>
</dbReference>
<dbReference type="RefSeq" id="WP_173208992.1">
    <property type="nucleotide sequence ID" value="NZ_CP053697.2"/>
</dbReference>
<reference evidence="19" key="1">
    <citation type="submission" date="2020-07" db="EMBL/GenBank/DDBJ databases">
        <title>Nitrate ammonifying Pseudomonas campi sp. nov. isolated from German agricultural grassland.</title>
        <authorList>
            <person name="Timsy T."/>
            <person name="Ulrich A."/>
            <person name="Spanner T."/>
            <person name="Foesel B."/>
            <person name="Kolb S."/>
            <person name="Horn M.A."/>
            <person name="Behrendt U."/>
        </authorList>
    </citation>
    <scope>NUCLEOTIDE SEQUENCE</scope>
    <source>
        <strain evidence="19">S1-A32-2</strain>
    </source>
</reference>
<dbReference type="GO" id="GO:0009279">
    <property type="term" value="C:cell outer membrane"/>
    <property type="evidence" value="ECO:0007669"/>
    <property type="project" value="UniProtKB-SubCell"/>
</dbReference>
<organism evidence="19 20">
    <name type="scientific">Aquipseudomonas campi</name>
    <dbReference type="NCBI Taxonomy" id="2731681"/>
    <lineage>
        <taxon>Bacteria</taxon>
        <taxon>Pseudomonadati</taxon>
        <taxon>Pseudomonadota</taxon>
        <taxon>Gammaproteobacteria</taxon>
        <taxon>Pseudomonadales</taxon>
        <taxon>Pseudomonadaceae</taxon>
        <taxon>Aquipseudomonas</taxon>
    </lineage>
</organism>
<evidence type="ECO:0000256" key="9">
    <source>
        <dbReference type="ARBA" id="ARBA00023065"/>
    </source>
</evidence>
<dbReference type="Gene3D" id="2.170.130.10">
    <property type="entry name" value="TonB-dependent receptor, plug domain"/>
    <property type="match status" value="1"/>
</dbReference>
<keyword evidence="8" id="KW-0408">Iron</keyword>
<evidence type="ECO:0000256" key="8">
    <source>
        <dbReference type="ARBA" id="ARBA00023004"/>
    </source>
</evidence>
<feature type="chain" id="PRO_5026994471" evidence="16">
    <location>
        <begin position="26"/>
        <end position="729"/>
    </location>
</feature>
<keyword evidence="9" id="KW-0406">Ion transport</keyword>
<keyword evidence="20" id="KW-1185">Reference proteome</keyword>
<keyword evidence="13 14" id="KW-0998">Cell outer membrane</keyword>
<comment type="subcellular location">
    <subcellularLocation>
        <location evidence="1 14">Cell outer membrane</location>
        <topology evidence="1 14">Multi-pass membrane protein</topology>
    </subcellularLocation>
</comment>
<evidence type="ECO:0000256" key="5">
    <source>
        <dbReference type="ARBA" id="ARBA00022496"/>
    </source>
</evidence>
<dbReference type="AlphaFoldDB" id="A0A6M8FHK7"/>
<evidence type="ECO:0000256" key="2">
    <source>
        <dbReference type="ARBA" id="ARBA00009810"/>
    </source>
</evidence>
<dbReference type="InterPro" id="IPR012910">
    <property type="entry name" value="Plug_dom"/>
</dbReference>
<sequence>MHRHHLSPLAAAIAVGLCFAHTAYADDTQTAAEPTDGTVQLQATQVDAQGLKGQATTEGTQSYTTGAMTTGTKLPLSIRETPQSVSVITRQRIEDQGMEDLNDVVKYTPGLTVNQYGPARQSYKARGFEVDNIMYDGLPTSISTYTQDVISAADLAMYDRVEIVRGATGLMQGAGNPAAAINLVRKRPTATPQASISGSAGSWDTYRTEVDVSGPLNSEGTIRGRAVTAYQTNGSFQDYVSGERGLLYAITEMDVTDATTLTVGASYQNDNKNDNWVGLPSKPGGEDLGFDRDTYYGADWSYWDTKTTQLFSDIEHRFDNDWKLKLAMNKMWGRIHMLGMYNSCYYTACDTIDQGGGQYVYTDDHSSYDAVASGPFQLLGREHELVVGTSYREEAFDGHGGWGDVLYSDGSGAAVGFDPDDWDPSNTDKPSYNMRLWGLKTDETQTGTYVTSRFNVADPLKVIVGARLDWHEFATETSSYKVTRNLTRYAGVIYDLNETYSVYTSYTDIFKPQQALDASGSVLKPIEGENYEIGLKGEYLDGAVNATVALFQVDQLNRAVEDTSGPTPCPSNPTSPYCQRASGKVRSQGLDFEVSGALTENWNASASYTYVEAKYKQDANEDNEGEYFDPTIPRHLYKLATVYNLPGELHQWRVGGDVISQSSTESPEGYEQEDYSLVGLMVGYKVNEHIDTRVNINNLFDKHYYSGIDFGNLNYGAPRNAMLSVKWTL</sequence>
<keyword evidence="10 15" id="KW-0798">TonB box</keyword>
<evidence type="ECO:0000256" key="10">
    <source>
        <dbReference type="ARBA" id="ARBA00023077"/>
    </source>
</evidence>
<evidence type="ECO:0000256" key="16">
    <source>
        <dbReference type="SAM" id="SignalP"/>
    </source>
</evidence>
<dbReference type="InterPro" id="IPR000531">
    <property type="entry name" value="Beta-barrel_TonB"/>
</dbReference>
<dbReference type="GO" id="GO:0015891">
    <property type="term" value="P:siderophore transport"/>
    <property type="evidence" value="ECO:0007669"/>
    <property type="project" value="InterPro"/>
</dbReference>
<dbReference type="CDD" id="cd01347">
    <property type="entry name" value="ligand_gated_channel"/>
    <property type="match status" value="1"/>
</dbReference>
<evidence type="ECO:0000256" key="3">
    <source>
        <dbReference type="ARBA" id="ARBA00022448"/>
    </source>
</evidence>
<dbReference type="Pfam" id="PF07715">
    <property type="entry name" value="Plug"/>
    <property type="match status" value="1"/>
</dbReference>
<evidence type="ECO:0000256" key="4">
    <source>
        <dbReference type="ARBA" id="ARBA00022452"/>
    </source>
</evidence>
<evidence type="ECO:0000256" key="11">
    <source>
        <dbReference type="ARBA" id="ARBA00023136"/>
    </source>
</evidence>
<evidence type="ECO:0000256" key="6">
    <source>
        <dbReference type="ARBA" id="ARBA00022692"/>
    </source>
</evidence>
<evidence type="ECO:0000256" key="15">
    <source>
        <dbReference type="RuleBase" id="RU003357"/>
    </source>
</evidence>
<feature type="signal peptide" evidence="16">
    <location>
        <begin position="1"/>
        <end position="25"/>
    </location>
</feature>
<keyword evidence="7 16" id="KW-0732">Signal</keyword>
<dbReference type="InterPro" id="IPR039426">
    <property type="entry name" value="TonB-dep_rcpt-like"/>
</dbReference>
<dbReference type="InterPro" id="IPR037066">
    <property type="entry name" value="Plug_dom_sf"/>
</dbReference>
<feature type="domain" description="TonB-dependent receptor-like beta-barrel" evidence="17">
    <location>
        <begin position="289"/>
        <end position="699"/>
    </location>
</feature>
<protein>
    <submittedName>
        <fullName evidence="19">TonB-dependent siderophore receptor</fullName>
    </submittedName>
</protein>
<dbReference type="Pfam" id="PF00593">
    <property type="entry name" value="TonB_dep_Rec_b-barrel"/>
    <property type="match status" value="1"/>
</dbReference>
<evidence type="ECO:0000313" key="20">
    <source>
        <dbReference type="Proteomes" id="UP000501379"/>
    </source>
</evidence>
<dbReference type="PANTHER" id="PTHR32552">
    <property type="entry name" value="FERRICHROME IRON RECEPTOR-RELATED"/>
    <property type="match status" value="1"/>
</dbReference>
<dbReference type="PROSITE" id="PS52016">
    <property type="entry name" value="TONB_DEPENDENT_REC_3"/>
    <property type="match status" value="1"/>
</dbReference>
<feature type="domain" description="TonB-dependent receptor plug" evidence="18">
    <location>
        <begin position="78"/>
        <end position="179"/>
    </location>
</feature>
<evidence type="ECO:0000256" key="7">
    <source>
        <dbReference type="ARBA" id="ARBA00022729"/>
    </source>
</evidence>
<keyword evidence="12 19" id="KW-0675">Receptor</keyword>
<dbReference type="KEGG" id="pcam:HNE05_13095"/>